<protein>
    <submittedName>
        <fullName evidence="1">Uncharacterized protein</fullName>
    </submittedName>
</protein>
<proteinExistence type="predicted"/>
<sequence length="99" mass="10787">MEKSICLCKYSAHVGTAAGRRVPGVEPLPTPHTLMAYCIPAPVLQQFRFLGFPQYRLGDVISIGASDIGTGLLPSARFRQTVNVVDIPSIYLTSHVEED</sequence>
<dbReference type="EMBL" id="WNTK01000004">
    <property type="protein sequence ID" value="KAG9486025.1"/>
    <property type="molecule type" value="Genomic_DNA"/>
</dbReference>
<keyword evidence="2" id="KW-1185">Reference proteome</keyword>
<reference evidence="1" key="1">
    <citation type="thesis" date="2020" institute="ProQuest LLC" country="789 East Eisenhower Parkway, Ann Arbor, MI, USA">
        <title>Comparative Genomics and Chromosome Evolution.</title>
        <authorList>
            <person name="Mudd A.B."/>
        </authorList>
    </citation>
    <scope>NUCLEOTIDE SEQUENCE</scope>
    <source>
        <strain evidence="1">HN-11 Male</strain>
        <tissue evidence="1">Kidney and liver</tissue>
    </source>
</reference>
<dbReference type="Proteomes" id="UP000770717">
    <property type="component" value="Unassembled WGS sequence"/>
</dbReference>
<gene>
    <name evidence="1" type="ORF">GDO78_008883</name>
</gene>
<accession>A0A8J6FFG6</accession>
<evidence type="ECO:0000313" key="2">
    <source>
        <dbReference type="Proteomes" id="UP000770717"/>
    </source>
</evidence>
<dbReference type="AlphaFoldDB" id="A0A8J6FFG6"/>
<name>A0A8J6FFG6_ELECQ</name>
<organism evidence="1 2">
    <name type="scientific">Eleutherodactylus coqui</name>
    <name type="common">Puerto Rican coqui</name>
    <dbReference type="NCBI Taxonomy" id="57060"/>
    <lineage>
        <taxon>Eukaryota</taxon>
        <taxon>Metazoa</taxon>
        <taxon>Chordata</taxon>
        <taxon>Craniata</taxon>
        <taxon>Vertebrata</taxon>
        <taxon>Euteleostomi</taxon>
        <taxon>Amphibia</taxon>
        <taxon>Batrachia</taxon>
        <taxon>Anura</taxon>
        <taxon>Neobatrachia</taxon>
        <taxon>Hyloidea</taxon>
        <taxon>Eleutherodactylidae</taxon>
        <taxon>Eleutherodactylinae</taxon>
        <taxon>Eleutherodactylus</taxon>
        <taxon>Eleutherodactylus</taxon>
    </lineage>
</organism>
<evidence type="ECO:0000313" key="1">
    <source>
        <dbReference type="EMBL" id="KAG9486025.1"/>
    </source>
</evidence>
<comment type="caution">
    <text evidence="1">The sequence shown here is derived from an EMBL/GenBank/DDBJ whole genome shotgun (WGS) entry which is preliminary data.</text>
</comment>